<feature type="transmembrane region" description="Helical" evidence="7">
    <location>
        <begin position="12"/>
        <end position="31"/>
    </location>
</feature>
<gene>
    <name evidence="9" type="ORF">AHMF7605_02560</name>
</gene>
<evidence type="ECO:0000256" key="1">
    <source>
        <dbReference type="ARBA" id="ARBA00004141"/>
    </source>
</evidence>
<evidence type="ECO:0000256" key="7">
    <source>
        <dbReference type="SAM" id="Phobius"/>
    </source>
</evidence>
<keyword evidence="4 7" id="KW-0812">Transmembrane</keyword>
<dbReference type="InterPro" id="IPR017473">
    <property type="entry name" value="Undecaprenyl-P_gluc_Ptfrase"/>
</dbReference>
<feature type="transmembrane region" description="Helical" evidence="7">
    <location>
        <begin position="84"/>
        <end position="103"/>
    </location>
</feature>
<dbReference type="InterPro" id="IPR017475">
    <property type="entry name" value="EPS_sugar_tfrase"/>
</dbReference>
<feature type="transmembrane region" description="Helical" evidence="7">
    <location>
        <begin position="274"/>
        <end position="296"/>
    </location>
</feature>
<comment type="subcellular location">
    <subcellularLocation>
        <location evidence="1">Membrane</location>
        <topology evidence="1">Multi-pass membrane protein</topology>
    </subcellularLocation>
</comment>
<dbReference type="PANTHER" id="PTHR30576:SF0">
    <property type="entry name" value="UNDECAPRENYL-PHOSPHATE N-ACETYLGALACTOSAMINYL 1-PHOSPHATE TRANSFERASE-RELATED"/>
    <property type="match status" value="1"/>
</dbReference>
<evidence type="ECO:0000256" key="3">
    <source>
        <dbReference type="ARBA" id="ARBA00022679"/>
    </source>
</evidence>
<dbReference type="NCBIfam" id="TIGR03023">
    <property type="entry name" value="WcaJ_sugtrans"/>
    <property type="match status" value="1"/>
</dbReference>
<dbReference type="OrthoDB" id="9808602at2"/>
<evidence type="ECO:0000256" key="6">
    <source>
        <dbReference type="ARBA" id="ARBA00023136"/>
    </source>
</evidence>
<protein>
    <submittedName>
        <fullName evidence="9">Undecaprenyl-phosphate glucose phosphotransferase</fullName>
    </submittedName>
</protein>
<organism evidence="9 10">
    <name type="scientific">Adhaeribacter arboris</name>
    <dbReference type="NCBI Taxonomy" id="2072846"/>
    <lineage>
        <taxon>Bacteria</taxon>
        <taxon>Pseudomonadati</taxon>
        <taxon>Bacteroidota</taxon>
        <taxon>Cytophagia</taxon>
        <taxon>Cytophagales</taxon>
        <taxon>Hymenobacteraceae</taxon>
        <taxon>Adhaeribacter</taxon>
    </lineage>
</organism>
<dbReference type="Proteomes" id="UP000240357">
    <property type="component" value="Unassembled WGS sequence"/>
</dbReference>
<comment type="caution">
    <text evidence="9">The sequence shown here is derived from an EMBL/GenBank/DDBJ whole genome shotgun (WGS) entry which is preliminary data.</text>
</comment>
<evidence type="ECO:0000256" key="2">
    <source>
        <dbReference type="ARBA" id="ARBA00006464"/>
    </source>
</evidence>
<dbReference type="AlphaFoldDB" id="A0A2T2YAF8"/>
<evidence type="ECO:0000256" key="4">
    <source>
        <dbReference type="ARBA" id="ARBA00022692"/>
    </source>
</evidence>
<dbReference type="NCBIfam" id="TIGR03025">
    <property type="entry name" value="EPS_sugtrans"/>
    <property type="match status" value="1"/>
</dbReference>
<accession>A0A2T2YAF8</accession>
<dbReference type="Pfam" id="PF02397">
    <property type="entry name" value="Bac_transf"/>
    <property type="match status" value="1"/>
</dbReference>
<evidence type="ECO:0000256" key="5">
    <source>
        <dbReference type="ARBA" id="ARBA00022989"/>
    </source>
</evidence>
<keyword evidence="3 9" id="KW-0808">Transferase</keyword>
<feature type="transmembrane region" description="Helical" evidence="7">
    <location>
        <begin position="109"/>
        <end position="130"/>
    </location>
</feature>
<keyword evidence="5 7" id="KW-1133">Transmembrane helix</keyword>
<dbReference type="Pfam" id="PF13727">
    <property type="entry name" value="CoA_binding_3"/>
    <property type="match status" value="1"/>
</dbReference>
<keyword evidence="6 7" id="KW-0472">Membrane</keyword>
<evidence type="ECO:0000313" key="10">
    <source>
        <dbReference type="Proteomes" id="UP000240357"/>
    </source>
</evidence>
<dbReference type="PANTHER" id="PTHR30576">
    <property type="entry name" value="COLANIC BIOSYNTHESIS UDP-GLUCOSE LIPID CARRIER TRANSFERASE"/>
    <property type="match status" value="1"/>
</dbReference>
<evidence type="ECO:0000313" key="9">
    <source>
        <dbReference type="EMBL" id="PSR52483.1"/>
    </source>
</evidence>
<dbReference type="GO" id="GO:0016780">
    <property type="term" value="F:phosphotransferase activity, for other substituted phosphate groups"/>
    <property type="evidence" value="ECO:0007669"/>
    <property type="project" value="TreeGrafter"/>
</dbReference>
<feature type="transmembrane region" description="Helical" evidence="7">
    <location>
        <begin position="43"/>
        <end position="63"/>
    </location>
</feature>
<dbReference type="RefSeq" id="WP_106926147.1">
    <property type="nucleotide sequence ID" value="NZ_PYFT01000001.1"/>
</dbReference>
<dbReference type="EMBL" id="PYFT01000001">
    <property type="protein sequence ID" value="PSR52483.1"/>
    <property type="molecule type" value="Genomic_DNA"/>
</dbReference>
<reference evidence="9 10" key="1">
    <citation type="submission" date="2018-03" db="EMBL/GenBank/DDBJ databases">
        <title>Adhaeribacter sp. HMF7605 Genome sequencing and assembly.</title>
        <authorList>
            <person name="Kang H."/>
            <person name="Kang J."/>
            <person name="Cha I."/>
            <person name="Kim H."/>
            <person name="Joh K."/>
        </authorList>
    </citation>
    <scope>NUCLEOTIDE SEQUENCE [LARGE SCALE GENOMIC DNA]</scope>
    <source>
        <strain evidence="9 10">HMF7605</strain>
    </source>
</reference>
<proteinExistence type="inferred from homology"/>
<evidence type="ECO:0000259" key="8">
    <source>
        <dbReference type="Pfam" id="PF02397"/>
    </source>
</evidence>
<dbReference type="Gene3D" id="3.40.50.720">
    <property type="entry name" value="NAD(P)-binding Rossmann-like Domain"/>
    <property type="match status" value="1"/>
</dbReference>
<feature type="domain" description="Bacterial sugar transferase" evidence="8">
    <location>
        <begin position="269"/>
        <end position="454"/>
    </location>
</feature>
<sequence length="460" mass="53459">MAGQNQKYIKLINSLGDLVLLNLAALAGYISRFKGFDNFVESQFLSLLLYCNLAWITSASILNSYNIKRVTRVTSIISNLIKQVILYILLVEASLNITKPYFFSRQFLTYSYLYLTILMVSWRVGLTYLLKYHRIKGGNFKKVVIAGYGKASNQLRKYFESRPDTGYRFLGFFDDNSKHTSKYLGQIEELEEYVLHNEVDEIYCSAFELNSNQVTNIIDFAEDNLIRLKFIPEANLIQSRKLEVDFYDLLPIMNLRPIPLDDSFNMVVKRAFDIVFSFLVIVFILSWLIPIIGLLIKLDSKGPILFKQLRNGRDNKPFVCYKFRSMRLNEEADTKQATKGDDRVTKIGQFLRKSNLDELPQFFNVLLGHMSVVGPRPHPVKLNETYRRLIGRYMSRHLIKPGVTGLAQVKGYRGETSEPHQMKNRIKIDLFYIENWTFLLDIKIIMLTIHNMFKGEENAF</sequence>
<comment type="similarity">
    <text evidence="2">Belongs to the bacterial sugar transferase family.</text>
</comment>
<dbReference type="InterPro" id="IPR003362">
    <property type="entry name" value="Bact_transf"/>
</dbReference>
<name>A0A2T2YAF8_9BACT</name>
<dbReference type="GO" id="GO:0016020">
    <property type="term" value="C:membrane"/>
    <property type="evidence" value="ECO:0007669"/>
    <property type="project" value="UniProtKB-SubCell"/>
</dbReference>
<keyword evidence="10" id="KW-1185">Reference proteome</keyword>